<feature type="region of interest" description="Disordered" evidence="6">
    <location>
        <begin position="650"/>
        <end position="708"/>
    </location>
</feature>
<dbReference type="OrthoDB" id="46159at2759"/>
<evidence type="ECO:0000313" key="9">
    <source>
        <dbReference type="Proteomes" id="UP000886653"/>
    </source>
</evidence>
<feature type="compositionally biased region" description="Polar residues" evidence="6">
    <location>
        <begin position="335"/>
        <end position="349"/>
    </location>
</feature>
<proteinExistence type="inferred from homology"/>
<feature type="compositionally biased region" description="Low complexity" evidence="6">
    <location>
        <begin position="299"/>
        <end position="319"/>
    </location>
</feature>
<organism evidence="8 9">
    <name type="scientific">Cronartium quercuum f. sp. fusiforme G11</name>
    <dbReference type="NCBI Taxonomy" id="708437"/>
    <lineage>
        <taxon>Eukaryota</taxon>
        <taxon>Fungi</taxon>
        <taxon>Dikarya</taxon>
        <taxon>Basidiomycota</taxon>
        <taxon>Pucciniomycotina</taxon>
        <taxon>Pucciniomycetes</taxon>
        <taxon>Pucciniales</taxon>
        <taxon>Coleosporiaceae</taxon>
        <taxon>Cronartium</taxon>
    </lineage>
</organism>
<dbReference type="EMBL" id="MU167524">
    <property type="protein sequence ID" value="KAG0139777.1"/>
    <property type="molecule type" value="Genomic_DNA"/>
</dbReference>
<feature type="compositionally biased region" description="Polar residues" evidence="6">
    <location>
        <begin position="413"/>
        <end position="429"/>
    </location>
</feature>
<dbReference type="Pfam" id="PF12348">
    <property type="entry name" value="CLASP_N"/>
    <property type="match status" value="1"/>
</dbReference>
<reference evidence="8" key="1">
    <citation type="submission" date="2013-11" db="EMBL/GenBank/DDBJ databases">
        <title>Genome sequence of the fusiform rust pathogen reveals effectors for host alternation and coevolution with pine.</title>
        <authorList>
            <consortium name="DOE Joint Genome Institute"/>
            <person name="Smith K."/>
            <person name="Pendleton A."/>
            <person name="Kubisiak T."/>
            <person name="Anderson C."/>
            <person name="Salamov A."/>
            <person name="Aerts A."/>
            <person name="Riley R."/>
            <person name="Clum A."/>
            <person name="Lindquist E."/>
            <person name="Ence D."/>
            <person name="Campbell M."/>
            <person name="Kronenberg Z."/>
            <person name="Feau N."/>
            <person name="Dhillon B."/>
            <person name="Hamelin R."/>
            <person name="Burleigh J."/>
            <person name="Smith J."/>
            <person name="Yandell M."/>
            <person name="Nelson C."/>
            <person name="Grigoriev I."/>
            <person name="Davis J."/>
        </authorList>
    </citation>
    <scope>NUCLEOTIDE SEQUENCE</scope>
    <source>
        <strain evidence="8">G11</strain>
    </source>
</reference>
<dbReference type="GO" id="GO:0005874">
    <property type="term" value="C:microtubule"/>
    <property type="evidence" value="ECO:0007669"/>
    <property type="project" value="UniProtKB-KW"/>
</dbReference>
<dbReference type="InterPro" id="IPR011989">
    <property type="entry name" value="ARM-like"/>
</dbReference>
<feature type="compositionally biased region" description="Basic and acidic residues" evidence="6">
    <location>
        <begin position="757"/>
        <end position="767"/>
    </location>
</feature>
<dbReference type="GO" id="GO:0051301">
    <property type="term" value="P:cell division"/>
    <property type="evidence" value="ECO:0007669"/>
    <property type="project" value="UniProtKB-KW"/>
</dbReference>
<dbReference type="Proteomes" id="UP000886653">
    <property type="component" value="Unassembled WGS sequence"/>
</dbReference>
<feature type="region of interest" description="Disordered" evidence="6">
    <location>
        <begin position="410"/>
        <end position="506"/>
    </location>
</feature>
<protein>
    <recommendedName>
        <fullName evidence="7">CLASP N-terminal domain-containing protein</fullName>
    </recommendedName>
</protein>
<evidence type="ECO:0000256" key="3">
    <source>
        <dbReference type="ARBA" id="ARBA00022618"/>
    </source>
</evidence>
<feature type="compositionally biased region" description="Polar residues" evidence="6">
    <location>
        <begin position="270"/>
        <end position="298"/>
    </location>
</feature>
<feature type="compositionally biased region" description="Acidic residues" evidence="6">
    <location>
        <begin position="746"/>
        <end position="756"/>
    </location>
</feature>
<feature type="compositionally biased region" description="Low complexity" evidence="6">
    <location>
        <begin position="667"/>
        <end position="678"/>
    </location>
</feature>
<feature type="region of interest" description="Disordered" evidence="6">
    <location>
        <begin position="270"/>
        <end position="387"/>
    </location>
</feature>
<evidence type="ECO:0000256" key="5">
    <source>
        <dbReference type="ARBA" id="ARBA00022776"/>
    </source>
</evidence>
<comment type="similarity">
    <text evidence="2">Belongs to the CLASP family.</text>
</comment>
<feature type="compositionally biased region" description="Basic and acidic residues" evidence="6">
    <location>
        <begin position="791"/>
        <end position="807"/>
    </location>
</feature>
<dbReference type="SUPFAM" id="SSF48371">
    <property type="entry name" value="ARM repeat"/>
    <property type="match status" value="1"/>
</dbReference>
<feature type="region of interest" description="Disordered" evidence="6">
    <location>
        <begin position="746"/>
        <end position="822"/>
    </location>
</feature>
<feature type="domain" description="CLASP N-terminal" evidence="7">
    <location>
        <begin position="32"/>
        <end position="255"/>
    </location>
</feature>
<keyword evidence="3" id="KW-0132">Cell division</keyword>
<gene>
    <name evidence="8" type="ORF">CROQUDRAFT_718888</name>
</gene>
<evidence type="ECO:0000256" key="4">
    <source>
        <dbReference type="ARBA" id="ARBA00022701"/>
    </source>
</evidence>
<evidence type="ECO:0000256" key="6">
    <source>
        <dbReference type="SAM" id="MobiDB-lite"/>
    </source>
</evidence>
<dbReference type="AlphaFoldDB" id="A0A9P6T5E3"/>
<name>A0A9P6T5E3_9BASI</name>
<feature type="compositionally biased region" description="Polar residues" evidence="6">
    <location>
        <begin position="768"/>
        <end position="778"/>
    </location>
</feature>
<dbReference type="InterPro" id="IPR024395">
    <property type="entry name" value="CLASP_N_dom"/>
</dbReference>
<evidence type="ECO:0000256" key="1">
    <source>
        <dbReference type="ARBA" id="ARBA00004186"/>
    </source>
</evidence>
<evidence type="ECO:0000256" key="2">
    <source>
        <dbReference type="ARBA" id="ARBA00009549"/>
    </source>
</evidence>
<sequence>MKEKENLHQKLNITTAQQCHHEFDLLKSTLILEESEDTWLKIDASLKRFTAAVRGGACDFPDDFLRRWKETDTVRGIVCALSTERTRLSGTALDLLGSTARLGSHWDSAIPFYIPTIIKLLGRASKIYVTRASIALNTLIRGTRSAAFIPLLLDGLSDKSLSLRVGCADALLCCLGGSPERDRDQLELITQPNVNREGLNKRVVDIENAIKIGGRDRDPKVRTIFKRIWDLYQRQWPARAASLSQPFTPTIRRYLGLSKSFGASSQPVFNPTPAVTASQSHLTKRSGPTTSSSNDRPVSTSTHQLSSSKSASGNGPSKPTSWPHSAAANHPSGPATATSQHQKAASSESAAFHLASSVPHPRRLPPEPSASMDQPHAMKRSNSTMRARPQRVAFPGLDSSAPIQRATRVPLGTNASSNRNHPTHDSTTAPFRPARTASGSSQVAPPTRALPRRADPPPLANENVNLRKSIKAQDGPDQVMVNQSSSRRAFKPTKSSKLEQQHMSVPSSTINKLIPEALRIPALTPLPPSPENTPPLPPESSAAIATSVSTKASILSQTSISTQASISTQLSAPILVPAPALQPLPMPNSIIASTSLPSTAPVLLQNPVLQPTTPIPPPPPPPVFAFTGNICTRLPDDLIVPMSIPLPPSPNSPYLSYKPVNKSKALRPTTTPRKPNTPRNRRPDPRTPGTLTRKAESIQRSNKKPSQLLVDFDHEDTIWVPSAPVLNQDLADLAPAFEFGRWNIEESDEEEAEEGPEEKKLRLEERTITPNRNHSDNSSSEEDVTPIQIQTDHRTRDPSIFHWDKISSDSSNDSIKETDPSEKTVSCLKEQPLFLAGDITVTDNSTDFLNGIRDQSTPVATYRSSPDLRSLSLT</sequence>
<dbReference type="Gene3D" id="1.25.10.10">
    <property type="entry name" value="Leucine-rich Repeat Variant"/>
    <property type="match status" value="1"/>
</dbReference>
<accession>A0A9P6T5E3</accession>
<keyword evidence="5" id="KW-0498">Mitosis</keyword>
<keyword evidence="4" id="KW-0493">Microtubule</keyword>
<comment type="subcellular location">
    <subcellularLocation>
        <location evidence="1">Cytoplasm</location>
        <location evidence="1">Cytoskeleton</location>
        <location evidence="1">Spindle</location>
    </subcellularLocation>
</comment>
<keyword evidence="5" id="KW-0131">Cell cycle</keyword>
<evidence type="ECO:0000313" key="8">
    <source>
        <dbReference type="EMBL" id="KAG0139777.1"/>
    </source>
</evidence>
<keyword evidence="9" id="KW-1185">Reference proteome</keyword>
<dbReference type="GO" id="GO:0005819">
    <property type="term" value="C:spindle"/>
    <property type="evidence" value="ECO:0007669"/>
    <property type="project" value="UniProtKB-SubCell"/>
</dbReference>
<dbReference type="InterPro" id="IPR016024">
    <property type="entry name" value="ARM-type_fold"/>
</dbReference>
<comment type="caution">
    <text evidence="8">The sequence shown here is derived from an EMBL/GenBank/DDBJ whole genome shotgun (WGS) entry which is preliminary data.</text>
</comment>
<evidence type="ECO:0000259" key="7">
    <source>
        <dbReference type="Pfam" id="PF12348"/>
    </source>
</evidence>